<organism evidence="1 2">
    <name type="scientific">Naganishia cerealis</name>
    <dbReference type="NCBI Taxonomy" id="610337"/>
    <lineage>
        <taxon>Eukaryota</taxon>
        <taxon>Fungi</taxon>
        <taxon>Dikarya</taxon>
        <taxon>Basidiomycota</taxon>
        <taxon>Agaricomycotina</taxon>
        <taxon>Tremellomycetes</taxon>
        <taxon>Filobasidiales</taxon>
        <taxon>Filobasidiaceae</taxon>
        <taxon>Naganishia</taxon>
    </lineage>
</organism>
<evidence type="ECO:0000313" key="2">
    <source>
        <dbReference type="Proteomes" id="UP001241377"/>
    </source>
</evidence>
<protein>
    <submittedName>
        <fullName evidence="1">Uncharacterized protein</fullName>
    </submittedName>
</protein>
<proteinExistence type="predicted"/>
<name>A0ACC2W157_9TREE</name>
<dbReference type="Proteomes" id="UP001241377">
    <property type="component" value="Unassembled WGS sequence"/>
</dbReference>
<evidence type="ECO:0000313" key="1">
    <source>
        <dbReference type="EMBL" id="KAJ9104776.1"/>
    </source>
</evidence>
<sequence length="721" mass="76178">MSSRRSERARKRPLSIDIQHAPASLTSTFSVPLTKPAGSGVEEAVIDGSPAATVAAEEPAANNGSLESLEQRNRPAAAAGRTKGGSVRSRASARRRLVAGSVVPEEQQNEVEKIQLHEQDGGEVINHQESLDVGQQGAGDNEENVVELPDESAMEEDEEQEDPVWQEFSQEYYEGMSCIMMGSNKRHFPGISIRAVISSVLRAETAHHVSPTVVEQLPLEIHRNFALLRELDDQTQREPSRSLPDLPRASRRCQSVTHLEPRLPSPVPEELQQPLPVLPSDATASTPLPAEGEGKAQGGKEEMQPPLGNAEAGQTVEAAANAEMAEGLSPLSTDGNGQAAGIQEADQAEREGKPEISKVQLGTRTGEDADSVVAPNQHSSSRDYAEGPQDEADKGIVREETEVAVGEVAVDGHGPATPPATSTVDDSIAKPEVTMSEDSRQPNGITSDTIEAVPPSASVDQQANFDGLNPPPSPANGSQQVQLLKTRQTNMYASNLVPAMASRTLLPAIGKLAREMLRSADEKVGIAMGTYNTVDRHIRSLDAALQAQQAALNLGIRQDTLPSTAIIGTATTTTGDDSQPSGTMLQAGGKADAAAADLVLGVTGSGSANPTTRQGPVVNGQPQQPVRRVGKNWRKGIKGGYGSRPDDVGAPDALHIGLSTTAVHPLVASAAAADNGDAVDRVDMSAKQRGKQKAEPEPIVLGYMAAHNFDLAVDPNEPRYW</sequence>
<comment type="caution">
    <text evidence="1">The sequence shown here is derived from an EMBL/GenBank/DDBJ whole genome shotgun (WGS) entry which is preliminary data.</text>
</comment>
<reference evidence="1" key="1">
    <citation type="submission" date="2023-04" db="EMBL/GenBank/DDBJ databases">
        <title>Draft Genome sequencing of Naganishia species isolated from polar environments using Oxford Nanopore Technology.</title>
        <authorList>
            <person name="Leo P."/>
            <person name="Venkateswaran K."/>
        </authorList>
    </citation>
    <scope>NUCLEOTIDE SEQUENCE</scope>
    <source>
        <strain evidence="1">MNA-CCFEE 5261</strain>
    </source>
</reference>
<accession>A0ACC2W157</accession>
<keyword evidence="2" id="KW-1185">Reference proteome</keyword>
<dbReference type="EMBL" id="JASBWR010000039">
    <property type="protein sequence ID" value="KAJ9104776.1"/>
    <property type="molecule type" value="Genomic_DNA"/>
</dbReference>
<gene>
    <name evidence="1" type="ORF">QFC19_003917</name>
</gene>